<feature type="transmembrane region" description="Helical" evidence="1">
    <location>
        <begin position="36"/>
        <end position="54"/>
    </location>
</feature>
<feature type="transmembrane region" description="Helical" evidence="1">
    <location>
        <begin position="6"/>
        <end position="29"/>
    </location>
</feature>
<protein>
    <submittedName>
        <fullName evidence="2">Uncharacterized protein</fullName>
    </submittedName>
</protein>
<keyword evidence="1" id="KW-0472">Membrane</keyword>
<evidence type="ECO:0000256" key="1">
    <source>
        <dbReference type="SAM" id="Phobius"/>
    </source>
</evidence>
<accession>A0A8S5SH12</accession>
<evidence type="ECO:0000313" key="2">
    <source>
        <dbReference type="EMBL" id="DAF49914.1"/>
    </source>
</evidence>
<reference evidence="2" key="1">
    <citation type="journal article" date="2021" name="Proc. Natl. Acad. Sci. U.S.A.">
        <title>A Catalog of Tens of Thousands of Viruses from Human Metagenomes Reveals Hidden Associations with Chronic Diseases.</title>
        <authorList>
            <person name="Tisza M.J."/>
            <person name="Buck C.B."/>
        </authorList>
    </citation>
    <scope>NUCLEOTIDE SEQUENCE</scope>
    <source>
        <strain evidence="2">CtHMa1</strain>
    </source>
</reference>
<proteinExistence type="predicted"/>
<keyword evidence="1" id="KW-1133">Transmembrane helix</keyword>
<organism evidence="2">
    <name type="scientific">Myoviridae sp. ctHMa1</name>
    <dbReference type="NCBI Taxonomy" id="2827671"/>
    <lineage>
        <taxon>Viruses</taxon>
        <taxon>Duplodnaviria</taxon>
        <taxon>Heunggongvirae</taxon>
        <taxon>Uroviricota</taxon>
        <taxon>Caudoviricetes</taxon>
    </lineage>
</organism>
<keyword evidence="1" id="KW-0812">Transmembrane</keyword>
<sequence>MHLFLPYYFSVSFIHIGKFSAAVFSYVHFLIDRIQLLPIIILYFFGNLVHMFQICHQLPEEICLLGCHIAKRVYNMKQSHVSSPFLSFLFFRFNSRFHLFPEGRRYAVKGSDFSFN</sequence>
<name>A0A8S5SH12_9CAUD</name>
<dbReference type="EMBL" id="BK032590">
    <property type="protein sequence ID" value="DAF49914.1"/>
    <property type="molecule type" value="Genomic_DNA"/>
</dbReference>